<dbReference type="PROSITE" id="PS00455">
    <property type="entry name" value="AMP_BINDING"/>
    <property type="match status" value="1"/>
</dbReference>
<dbReference type="GO" id="GO:0005737">
    <property type="term" value="C:cytoplasm"/>
    <property type="evidence" value="ECO:0007669"/>
    <property type="project" value="TreeGrafter"/>
</dbReference>
<dbReference type="Gene3D" id="3.40.50.12780">
    <property type="entry name" value="N-terminal domain of ligase-like"/>
    <property type="match status" value="1"/>
</dbReference>
<feature type="domain" description="AMP-dependent synthetase/ligase" evidence="2">
    <location>
        <begin position="117"/>
        <end position="347"/>
    </location>
</feature>
<evidence type="ECO:0000256" key="1">
    <source>
        <dbReference type="SAM" id="MobiDB-lite"/>
    </source>
</evidence>
<name>A0A372ZPQ2_9ACTN</name>
<dbReference type="InterPro" id="IPR000873">
    <property type="entry name" value="AMP-dep_synth/lig_dom"/>
</dbReference>
<dbReference type="RefSeq" id="WP_117486231.1">
    <property type="nucleotide sequence ID" value="NZ_QVIG01000001.1"/>
</dbReference>
<dbReference type="Gene3D" id="3.30.300.30">
    <property type="match status" value="1"/>
</dbReference>
<dbReference type="InterPro" id="IPR042099">
    <property type="entry name" value="ANL_N_sf"/>
</dbReference>
<dbReference type="InterPro" id="IPR025110">
    <property type="entry name" value="AMP-bd_C"/>
</dbReference>
<feature type="region of interest" description="Disordered" evidence="1">
    <location>
        <begin position="106"/>
        <end position="135"/>
    </location>
</feature>
<dbReference type="PANTHER" id="PTHR45527:SF1">
    <property type="entry name" value="FATTY ACID SYNTHASE"/>
    <property type="match status" value="1"/>
</dbReference>
<evidence type="ECO:0000313" key="5">
    <source>
        <dbReference type="Proteomes" id="UP000263377"/>
    </source>
</evidence>
<feature type="compositionally biased region" description="Basic and acidic residues" evidence="1">
    <location>
        <begin position="115"/>
        <end position="128"/>
    </location>
</feature>
<evidence type="ECO:0000259" key="3">
    <source>
        <dbReference type="Pfam" id="PF13193"/>
    </source>
</evidence>
<reference evidence="4 5" key="1">
    <citation type="submission" date="2018-08" db="EMBL/GenBank/DDBJ databases">
        <title>Diversity &amp; Physiological Properties of Lignin-Decomposing Actinobacteria from Soil.</title>
        <authorList>
            <person name="Roh S.G."/>
            <person name="Kim S.B."/>
        </authorList>
    </citation>
    <scope>NUCLEOTIDE SEQUENCE [LARGE SCALE GENOMIC DNA]</scope>
    <source>
        <strain evidence="4 5">MMS17-GH009</strain>
    </source>
</reference>
<dbReference type="AlphaFoldDB" id="A0A372ZPQ2"/>
<proteinExistence type="predicted"/>
<evidence type="ECO:0000313" key="4">
    <source>
        <dbReference type="EMBL" id="RGD57452.1"/>
    </source>
</evidence>
<dbReference type="GO" id="GO:0044550">
    <property type="term" value="P:secondary metabolite biosynthetic process"/>
    <property type="evidence" value="ECO:0007669"/>
    <property type="project" value="TreeGrafter"/>
</dbReference>
<dbReference type="GO" id="GO:0031177">
    <property type="term" value="F:phosphopantetheine binding"/>
    <property type="evidence" value="ECO:0007669"/>
    <property type="project" value="TreeGrafter"/>
</dbReference>
<keyword evidence="5" id="KW-1185">Reference proteome</keyword>
<feature type="domain" description="AMP-binding enzyme C-terminal" evidence="3">
    <location>
        <begin position="404"/>
        <end position="480"/>
    </location>
</feature>
<protein>
    <submittedName>
        <fullName evidence="4">Carbohydrate-binding protein</fullName>
    </submittedName>
</protein>
<organism evidence="4 5">
    <name type="scientific">Kitasatospora xanthocidica</name>
    <dbReference type="NCBI Taxonomy" id="83382"/>
    <lineage>
        <taxon>Bacteria</taxon>
        <taxon>Bacillati</taxon>
        <taxon>Actinomycetota</taxon>
        <taxon>Actinomycetes</taxon>
        <taxon>Kitasatosporales</taxon>
        <taxon>Streptomycetaceae</taxon>
        <taxon>Kitasatospora</taxon>
    </lineage>
</organism>
<evidence type="ECO:0000259" key="2">
    <source>
        <dbReference type="Pfam" id="PF00501"/>
    </source>
</evidence>
<dbReference type="InterPro" id="IPR020845">
    <property type="entry name" value="AMP-binding_CS"/>
</dbReference>
<dbReference type="Pfam" id="PF00501">
    <property type="entry name" value="AMP-binding"/>
    <property type="match status" value="1"/>
</dbReference>
<comment type="caution">
    <text evidence="4">The sequence shown here is derived from an EMBL/GenBank/DDBJ whole genome shotgun (WGS) entry which is preliminary data.</text>
</comment>
<dbReference type="Proteomes" id="UP000263377">
    <property type="component" value="Unassembled WGS sequence"/>
</dbReference>
<accession>A0A372ZPQ2</accession>
<gene>
    <name evidence="4" type="ORF">DR950_06280</name>
</gene>
<dbReference type="PANTHER" id="PTHR45527">
    <property type="entry name" value="NONRIBOSOMAL PEPTIDE SYNTHETASE"/>
    <property type="match status" value="1"/>
</dbReference>
<dbReference type="GO" id="GO:0043041">
    <property type="term" value="P:amino acid activation for nonribosomal peptide biosynthetic process"/>
    <property type="evidence" value="ECO:0007669"/>
    <property type="project" value="TreeGrafter"/>
</dbReference>
<feature type="region of interest" description="Disordered" evidence="1">
    <location>
        <begin position="469"/>
        <end position="501"/>
    </location>
</feature>
<sequence length="501" mass="54381">MMQQPSLVGSFVSHATDHPCDPALVWHGEETTYRELHRAAERERLRIARLAPDGDEPIGIPAAKSPSTIALVLACLLEGRRFLLLPAPVPEGGTSPAPAERAGIRHVLSPEDPGPDARERPAEPKPPRTTEPADVSFMFTTSGSTGRPKIVPLSTGAVDRFTTWAGERFGIRRGTTVLNYAPLTFDLCLLDIWATLKHGGRVVLVDPARATQPGHLLDLLSRHEVQLVQAVPMFYQLLVDATAQSGRRLDTVEHVVFTGDSLPARCLAELPRLFPGARLHNVYGCTETNDSFLHEVDGTEPPDGPVPIGRPLPGVHAVIVGADGAIVTGPGTGELHVATPFQTDGYLDRAQDAGRFATHHHDGETRRYFRSGDLVRRDEDGRVTLEGRNDHQVKVRGTRVNTHEVEQVLLDHPEVVEAAVVAVPDPVAGRLLRGLVRRAPDSRLNSLALRRHCAQRLPLTAVPSTLRIVDDPLPRTSTGKIDRAPVERACSPSQPTEGTAT</sequence>
<feature type="compositionally biased region" description="Polar residues" evidence="1">
    <location>
        <begin position="491"/>
        <end position="501"/>
    </location>
</feature>
<dbReference type="SUPFAM" id="SSF56801">
    <property type="entry name" value="Acetyl-CoA synthetase-like"/>
    <property type="match status" value="1"/>
</dbReference>
<dbReference type="InterPro" id="IPR045851">
    <property type="entry name" value="AMP-bd_C_sf"/>
</dbReference>
<dbReference type="EMBL" id="QVIG01000001">
    <property type="protein sequence ID" value="RGD57452.1"/>
    <property type="molecule type" value="Genomic_DNA"/>
</dbReference>
<dbReference type="Pfam" id="PF13193">
    <property type="entry name" value="AMP-binding_C"/>
    <property type="match status" value="1"/>
</dbReference>